<feature type="domain" description="Glycoside hydrolase family 65 central catalytic" evidence="2">
    <location>
        <begin position="315"/>
        <end position="454"/>
    </location>
</feature>
<keyword evidence="4" id="KW-1185">Reference proteome</keyword>
<sequence length="465" mass="52982">MPQATFEGDDINPSTTIFESKILPESPEGKLLYRYFPTVGNGHVATVVYSDAVFMNGLFNGFKGETHRARLPTQNNIRLVDTNGSRSNFQNASFSLDVFKGIFIEKFIIEDFIIEIKLFAHRYYHKIIVNQIHVIPINPKPSPLALNLIHDTGPISQDISFDEETVFEAPVNSKYKCGKVNQIEDPFYQHTKPTVCIIFMELPDILEIKSEVIHTFIASYDSDLYGASLDFTAVANLISKKQDMKILDSHVDAWSQVWNDGNIIIEGNLELAKVVHGCLYYIISSLPVTADTYSYVSQFYGLSPGGLANGALFMDYQGHTFWDMEIWIFPPILYLYPEMAREVLNCRLRLIQAARKNAQDTGYRGARYPWEGGVSGRDVTPECCPENYLLQVHITADIAFAVRQYIELTRDLDWLKIPQPNYPTNGCGFIRELAEFWVSRITYDPAIKQHEINGKICFILTFFDK</sequence>
<proteinExistence type="inferred from homology"/>
<dbReference type="InterPro" id="IPR012341">
    <property type="entry name" value="6hp_glycosidase-like_sf"/>
</dbReference>
<protein>
    <recommendedName>
        <fullName evidence="2">Glycoside hydrolase family 65 central catalytic domain-containing protein</fullName>
    </recommendedName>
</protein>
<organism evidence="3 4">
    <name type="scientific">Orchesella dallaii</name>
    <dbReference type="NCBI Taxonomy" id="48710"/>
    <lineage>
        <taxon>Eukaryota</taxon>
        <taxon>Metazoa</taxon>
        <taxon>Ecdysozoa</taxon>
        <taxon>Arthropoda</taxon>
        <taxon>Hexapoda</taxon>
        <taxon>Collembola</taxon>
        <taxon>Entomobryomorpha</taxon>
        <taxon>Entomobryoidea</taxon>
        <taxon>Orchesellidae</taxon>
        <taxon>Orchesellinae</taxon>
        <taxon>Orchesella</taxon>
    </lineage>
</organism>
<dbReference type="InterPro" id="IPR008928">
    <property type="entry name" value="6-hairpin_glycosidase_sf"/>
</dbReference>
<evidence type="ECO:0000313" key="3">
    <source>
        <dbReference type="EMBL" id="CAL8094119.1"/>
    </source>
</evidence>
<comment type="caution">
    <text evidence="3">The sequence shown here is derived from an EMBL/GenBank/DDBJ whole genome shotgun (WGS) entry which is preliminary data.</text>
</comment>
<dbReference type="EMBL" id="CAXLJM020000026">
    <property type="protein sequence ID" value="CAL8094119.1"/>
    <property type="molecule type" value="Genomic_DNA"/>
</dbReference>
<dbReference type="SUPFAM" id="SSF48208">
    <property type="entry name" value="Six-hairpin glycosidases"/>
    <property type="match status" value="1"/>
</dbReference>
<dbReference type="Pfam" id="PF03632">
    <property type="entry name" value="Glyco_hydro_65m"/>
    <property type="match status" value="1"/>
</dbReference>
<evidence type="ECO:0000256" key="1">
    <source>
        <dbReference type="ARBA" id="ARBA00006768"/>
    </source>
</evidence>
<dbReference type="PANTHER" id="PTHR11051">
    <property type="entry name" value="GLYCOSYL HYDROLASE-RELATED"/>
    <property type="match status" value="1"/>
</dbReference>
<evidence type="ECO:0000313" key="4">
    <source>
        <dbReference type="Proteomes" id="UP001642540"/>
    </source>
</evidence>
<comment type="similarity">
    <text evidence="1">Belongs to the glycosyl hydrolase 65 family.</text>
</comment>
<dbReference type="Gene3D" id="1.50.10.10">
    <property type="match status" value="1"/>
</dbReference>
<dbReference type="PANTHER" id="PTHR11051:SF8">
    <property type="entry name" value="PROTEIN-GLUCOSYLGALACTOSYLHYDROXYLYSINE GLUCOSIDASE"/>
    <property type="match status" value="1"/>
</dbReference>
<reference evidence="3 4" key="1">
    <citation type="submission" date="2024-08" db="EMBL/GenBank/DDBJ databases">
        <authorList>
            <person name="Cucini C."/>
            <person name="Frati F."/>
        </authorList>
    </citation>
    <scope>NUCLEOTIDE SEQUENCE [LARGE SCALE GENOMIC DNA]</scope>
</reference>
<dbReference type="Proteomes" id="UP001642540">
    <property type="component" value="Unassembled WGS sequence"/>
</dbReference>
<accession>A0ABP1Q915</accession>
<name>A0ABP1Q915_9HEXA</name>
<dbReference type="InterPro" id="IPR005195">
    <property type="entry name" value="Glyco_hydro_65_M"/>
</dbReference>
<evidence type="ECO:0000259" key="2">
    <source>
        <dbReference type="Pfam" id="PF03632"/>
    </source>
</evidence>
<gene>
    <name evidence="3" type="ORF">ODALV1_LOCUS8701</name>
</gene>